<dbReference type="EMBL" id="CZBO01000008">
    <property type="protein sequence ID" value="CUQ30475.1"/>
    <property type="molecule type" value="Genomic_DNA"/>
</dbReference>
<dbReference type="RefSeq" id="WP_055208770.1">
    <property type="nucleotide sequence ID" value="NZ_CZBO01000008.1"/>
</dbReference>
<dbReference type="AlphaFoldDB" id="A0A174VEN0"/>
<reference evidence="1 2" key="1">
    <citation type="submission" date="2015-09" db="EMBL/GenBank/DDBJ databases">
        <authorList>
            <consortium name="Pathogen Informatics"/>
        </authorList>
    </citation>
    <scope>NUCLEOTIDE SEQUENCE [LARGE SCALE GENOMIC DNA]</scope>
    <source>
        <strain evidence="1 2">2789STDY5834956</strain>
    </source>
</reference>
<accession>A0A174VEN0</accession>
<protein>
    <submittedName>
        <fullName evidence="1">Uncharacterized protein</fullName>
    </submittedName>
</protein>
<sequence>MERIIDEKRNKIIFYKRKTGSFIITISLAKKWLNFIGITDENREIYFLLTKDNILITKNLSNYNYLDFKKKLISFTQNSIKTSLSKEWLETLGIDEVNNTCILELRKDSITILNDDGRNIF</sequence>
<name>A0A174VEN0_9CLOT</name>
<evidence type="ECO:0000313" key="1">
    <source>
        <dbReference type="EMBL" id="CUQ30475.1"/>
    </source>
</evidence>
<proteinExistence type="predicted"/>
<evidence type="ECO:0000313" key="2">
    <source>
        <dbReference type="Proteomes" id="UP000095563"/>
    </source>
</evidence>
<organism evidence="1 2">
    <name type="scientific">Clostridium baratii</name>
    <dbReference type="NCBI Taxonomy" id="1561"/>
    <lineage>
        <taxon>Bacteria</taxon>
        <taxon>Bacillati</taxon>
        <taxon>Bacillota</taxon>
        <taxon>Clostridia</taxon>
        <taxon>Eubacteriales</taxon>
        <taxon>Clostridiaceae</taxon>
        <taxon>Clostridium</taxon>
    </lineage>
</organism>
<gene>
    <name evidence="1" type="ORF">ERS852568_02753</name>
</gene>
<dbReference type="Proteomes" id="UP000095563">
    <property type="component" value="Unassembled WGS sequence"/>
</dbReference>